<dbReference type="AlphaFoldDB" id="W7U138"/>
<keyword evidence="1" id="KW-0732">Signal</keyword>
<keyword evidence="3" id="KW-1185">Reference proteome</keyword>
<protein>
    <submittedName>
        <fullName evidence="2">Uncharacterized protein</fullName>
    </submittedName>
</protein>
<dbReference type="Proteomes" id="UP000019335">
    <property type="component" value="Chromosome 3"/>
</dbReference>
<organism evidence="2 3">
    <name type="scientific">Nannochloropsis gaditana</name>
    <dbReference type="NCBI Taxonomy" id="72520"/>
    <lineage>
        <taxon>Eukaryota</taxon>
        <taxon>Sar</taxon>
        <taxon>Stramenopiles</taxon>
        <taxon>Ochrophyta</taxon>
        <taxon>Eustigmatophyceae</taxon>
        <taxon>Eustigmatales</taxon>
        <taxon>Monodopsidaceae</taxon>
        <taxon>Nannochloropsis</taxon>
    </lineage>
</organism>
<feature type="signal peptide" evidence="1">
    <location>
        <begin position="1"/>
        <end position="22"/>
    </location>
</feature>
<evidence type="ECO:0000313" key="2">
    <source>
        <dbReference type="EMBL" id="EWM29478.1"/>
    </source>
</evidence>
<dbReference type="OrthoDB" id="10338413at2759"/>
<name>W7U138_9STRA</name>
<feature type="chain" id="PRO_5004901493" evidence="1">
    <location>
        <begin position="23"/>
        <end position="432"/>
    </location>
</feature>
<proteinExistence type="predicted"/>
<sequence>MMVVHHLLVVFFLITLNTSTTAQRLQHSLRAITPVQGYSSNTAVHFNRTASGNSYNTLATTLVVDGNIFPELLYKQQRVEYTFAIPVSLAPVELLTDGWVKDFAAFPCLQCYVTDAGFYAEYAEEANTQLAFLSGDQFKALLVHCASAPGKVTQACWDAAGLGDVEIEAYPYQTYAYHDKGTTPVFEGTYLVFNNGDNPVNIEYGMAYFGLNPGAPSEPGGLVVKEGEGLTPTRLKEIVQGLQRPILIPKATDSLDIPGQRKKEIRPVEERASSVERTSKSLRVAGSKAERVEGTWTRYALAMGNEVANNGYNWWSNAGATYEGGNLVASFLSGDLYIKLRTACPQTTEEGLLIVTSDCWKQISNRSTIPKTLASGERIERDYDGRADPNGGGSCVDGWWIFMNESKSTGANVVKADANFGLRTLGNNPRDA</sequence>
<evidence type="ECO:0000256" key="1">
    <source>
        <dbReference type="SAM" id="SignalP"/>
    </source>
</evidence>
<accession>W7U138</accession>
<dbReference type="EMBL" id="AZIL01000156">
    <property type="protein sequence ID" value="EWM29478.1"/>
    <property type="molecule type" value="Genomic_DNA"/>
</dbReference>
<reference evidence="2 3" key="1">
    <citation type="journal article" date="2014" name="Mol. Plant">
        <title>Chromosome Scale Genome Assembly and Transcriptome Profiling of Nannochloropsis gaditana in Nitrogen Depletion.</title>
        <authorList>
            <person name="Corteggiani Carpinelli E."/>
            <person name="Telatin A."/>
            <person name="Vitulo N."/>
            <person name="Forcato C."/>
            <person name="D'Angelo M."/>
            <person name="Schiavon R."/>
            <person name="Vezzi A."/>
            <person name="Giacometti G.M."/>
            <person name="Morosinotto T."/>
            <person name="Valle G."/>
        </authorList>
    </citation>
    <scope>NUCLEOTIDE SEQUENCE [LARGE SCALE GENOMIC DNA]</scope>
    <source>
        <strain evidence="2 3">B-31</strain>
    </source>
</reference>
<evidence type="ECO:0000313" key="3">
    <source>
        <dbReference type="Proteomes" id="UP000019335"/>
    </source>
</evidence>
<comment type="caution">
    <text evidence="2">The sequence shown here is derived from an EMBL/GenBank/DDBJ whole genome shotgun (WGS) entry which is preliminary data.</text>
</comment>
<gene>
    <name evidence="2" type="ORF">Naga_100128g8</name>
</gene>